<evidence type="ECO:0000313" key="1">
    <source>
        <dbReference type="EMBL" id="CAH7670561.1"/>
    </source>
</evidence>
<name>A0AAV0AQK3_PHAPC</name>
<gene>
    <name evidence="1" type="ORF">PPACK8108_LOCUS5289</name>
</gene>
<organism evidence="1 2">
    <name type="scientific">Phakopsora pachyrhizi</name>
    <name type="common">Asian soybean rust disease fungus</name>
    <dbReference type="NCBI Taxonomy" id="170000"/>
    <lineage>
        <taxon>Eukaryota</taxon>
        <taxon>Fungi</taxon>
        <taxon>Dikarya</taxon>
        <taxon>Basidiomycota</taxon>
        <taxon>Pucciniomycotina</taxon>
        <taxon>Pucciniomycetes</taxon>
        <taxon>Pucciniales</taxon>
        <taxon>Phakopsoraceae</taxon>
        <taxon>Phakopsora</taxon>
    </lineage>
</organism>
<proteinExistence type="predicted"/>
<evidence type="ECO:0000313" key="2">
    <source>
        <dbReference type="Proteomes" id="UP001153365"/>
    </source>
</evidence>
<keyword evidence="2" id="KW-1185">Reference proteome</keyword>
<sequence length="160" mass="16485">MARGRPGVRVIGSEDSAVPCPGPYIPAPLGLEQGIRIGGLRRFWPAGLSVGIEQLASSLCGVLWVGAAVCGQGLNTWHGGESKARVSQRGRGRGRRFTNAPLLEAMAPVAGAIALGIGVIAGGASKYAGKAAMPDHLGWLKWWLTEGGGWVVGDYKGGSL</sequence>
<reference evidence="1" key="1">
    <citation type="submission" date="2022-06" db="EMBL/GenBank/DDBJ databases">
        <authorList>
            <consortium name="SYNGENTA / RWTH Aachen University"/>
        </authorList>
    </citation>
    <scope>NUCLEOTIDE SEQUENCE</scope>
</reference>
<protein>
    <submittedName>
        <fullName evidence="1">Uncharacterized protein</fullName>
    </submittedName>
</protein>
<dbReference type="AlphaFoldDB" id="A0AAV0AQK3"/>
<dbReference type="EMBL" id="CALTRL010001020">
    <property type="protein sequence ID" value="CAH7670561.1"/>
    <property type="molecule type" value="Genomic_DNA"/>
</dbReference>
<dbReference type="Proteomes" id="UP001153365">
    <property type="component" value="Unassembled WGS sequence"/>
</dbReference>
<comment type="caution">
    <text evidence="1">The sequence shown here is derived from an EMBL/GenBank/DDBJ whole genome shotgun (WGS) entry which is preliminary data.</text>
</comment>
<accession>A0AAV0AQK3</accession>